<dbReference type="STRING" id="52838.A0A4S8IC03"/>
<sequence length="194" mass="21698">MFRSIDKGTEDANKIISNDAACPVCDQVLSKRQKRKLDEMYDKLRSEYESVKRSSVQPANFFSRAEPDLFSSMANMMDGRATVGQDQSVFTPETPGQREEIWPSTRQKNSSSSAFDLSGGSPAKTAPGPVDTGTRRQTGSLFGAGVRNPTATLRNLIISPMKRPQLSRNHPHIFTNSSFDFDEMVNYMYQKNTE</sequence>
<proteinExistence type="predicted"/>
<gene>
    <name evidence="2" type="ORF">C4D60_Mb02t16250</name>
</gene>
<dbReference type="PANTHER" id="PTHR47384">
    <property type="entry name" value="E3 UBIQUITIN-PROTEIN LIGASE CCNB1IP1 HOMOLOG"/>
    <property type="match status" value="1"/>
</dbReference>
<dbReference type="InterPro" id="IPR055328">
    <property type="entry name" value="HEI10-like"/>
</dbReference>
<feature type="compositionally biased region" description="Low complexity" evidence="1">
    <location>
        <begin position="110"/>
        <end position="121"/>
    </location>
</feature>
<evidence type="ECO:0000313" key="3">
    <source>
        <dbReference type="Proteomes" id="UP000317650"/>
    </source>
</evidence>
<dbReference type="PANTHER" id="PTHR47384:SF2">
    <property type="entry name" value="E3 UBIQUITIN-PROTEIN LIGASE CCNB1IP1 HOMOLOG"/>
    <property type="match status" value="1"/>
</dbReference>
<organism evidence="2 3">
    <name type="scientific">Musa balbisiana</name>
    <name type="common">Banana</name>
    <dbReference type="NCBI Taxonomy" id="52838"/>
    <lineage>
        <taxon>Eukaryota</taxon>
        <taxon>Viridiplantae</taxon>
        <taxon>Streptophyta</taxon>
        <taxon>Embryophyta</taxon>
        <taxon>Tracheophyta</taxon>
        <taxon>Spermatophyta</taxon>
        <taxon>Magnoliopsida</taxon>
        <taxon>Liliopsida</taxon>
        <taxon>Zingiberales</taxon>
        <taxon>Musaceae</taxon>
        <taxon>Musa</taxon>
    </lineage>
</organism>
<dbReference type="GO" id="GO:0051026">
    <property type="term" value="P:chiasma assembly"/>
    <property type="evidence" value="ECO:0007669"/>
    <property type="project" value="TreeGrafter"/>
</dbReference>
<accession>A0A4S8IC03</accession>
<dbReference type="EMBL" id="PYDT01000011">
    <property type="protein sequence ID" value="THU45289.1"/>
    <property type="molecule type" value="Genomic_DNA"/>
</dbReference>
<feature type="region of interest" description="Disordered" evidence="1">
    <location>
        <begin position="86"/>
        <end position="146"/>
    </location>
</feature>
<dbReference type="AlphaFoldDB" id="A0A4S8IC03"/>
<comment type="caution">
    <text evidence="2">The sequence shown here is derived from an EMBL/GenBank/DDBJ whole genome shotgun (WGS) entry which is preliminary data.</text>
</comment>
<keyword evidence="3" id="KW-1185">Reference proteome</keyword>
<dbReference type="Proteomes" id="UP000317650">
    <property type="component" value="Chromosome 2"/>
</dbReference>
<name>A0A4S8IC03_MUSBA</name>
<reference evidence="2 3" key="1">
    <citation type="journal article" date="2019" name="Nat. Plants">
        <title>Genome sequencing of Musa balbisiana reveals subgenome evolution and function divergence in polyploid bananas.</title>
        <authorList>
            <person name="Yao X."/>
        </authorList>
    </citation>
    <scope>NUCLEOTIDE SEQUENCE [LARGE SCALE GENOMIC DNA]</scope>
    <source>
        <strain evidence="3">cv. DH-PKW</strain>
        <tissue evidence="2">Leaves</tissue>
    </source>
</reference>
<evidence type="ECO:0000256" key="1">
    <source>
        <dbReference type="SAM" id="MobiDB-lite"/>
    </source>
</evidence>
<evidence type="ECO:0000313" key="2">
    <source>
        <dbReference type="EMBL" id="THU45289.1"/>
    </source>
</evidence>
<protein>
    <submittedName>
        <fullName evidence="2">Uncharacterized protein</fullName>
    </submittedName>
</protein>